<dbReference type="InterPro" id="IPR025113">
    <property type="entry name" value="TRL-like"/>
</dbReference>
<evidence type="ECO:0000313" key="2">
    <source>
        <dbReference type="EMBL" id="PJZ54612.1"/>
    </source>
</evidence>
<protein>
    <submittedName>
        <fullName evidence="2">TRL-like family protein</fullName>
    </submittedName>
</protein>
<keyword evidence="1" id="KW-0732">Signal</keyword>
<dbReference type="Proteomes" id="UP000232188">
    <property type="component" value="Unassembled WGS sequence"/>
</dbReference>
<reference evidence="4 5" key="1">
    <citation type="submission" date="2017-07" db="EMBL/GenBank/DDBJ databases">
        <title>Leptospira spp. isolated from tropical soils.</title>
        <authorList>
            <person name="Thibeaux R."/>
            <person name="Iraola G."/>
            <person name="Ferres I."/>
            <person name="Bierque E."/>
            <person name="Girault D."/>
            <person name="Soupe-Gilbert M.-E."/>
            <person name="Picardeau M."/>
            <person name="Goarant C."/>
        </authorList>
    </citation>
    <scope>NUCLEOTIDE SEQUENCE [LARGE SCALE GENOMIC DNA]</scope>
    <source>
        <strain evidence="2 5">FH2-B-C1</strain>
        <strain evidence="3 4">FH2-B-D1</strain>
    </source>
</reference>
<keyword evidence="4" id="KW-1185">Reference proteome</keyword>
<feature type="signal peptide" evidence="1">
    <location>
        <begin position="1"/>
        <end position="21"/>
    </location>
</feature>
<dbReference type="Pfam" id="PF13146">
    <property type="entry name" value="TRL"/>
    <property type="match status" value="1"/>
</dbReference>
<gene>
    <name evidence="3" type="ORF">CH376_22540</name>
    <name evidence="2" type="ORF">CH380_02485</name>
</gene>
<dbReference type="Proteomes" id="UP000232149">
    <property type="component" value="Unassembled WGS sequence"/>
</dbReference>
<comment type="caution">
    <text evidence="2">The sequence shown here is derived from an EMBL/GenBank/DDBJ whole genome shotgun (WGS) entry which is preliminary data.</text>
</comment>
<dbReference type="RefSeq" id="WP_100784148.1">
    <property type="nucleotide sequence ID" value="NZ_NPDU01000106.1"/>
</dbReference>
<proteinExistence type="predicted"/>
<dbReference type="EMBL" id="NPDV01000002">
    <property type="protein sequence ID" value="PJZ54612.1"/>
    <property type="molecule type" value="Genomic_DNA"/>
</dbReference>
<feature type="chain" id="PRO_5014683505" evidence="1">
    <location>
        <begin position="22"/>
        <end position="112"/>
    </location>
</feature>
<name>A0A2M9YSV3_9LEPT</name>
<organism evidence="2 5">
    <name type="scientific">Leptospira adleri</name>
    <dbReference type="NCBI Taxonomy" id="2023186"/>
    <lineage>
        <taxon>Bacteria</taxon>
        <taxon>Pseudomonadati</taxon>
        <taxon>Spirochaetota</taxon>
        <taxon>Spirochaetia</taxon>
        <taxon>Leptospirales</taxon>
        <taxon>Leptospiraceae</taxon>
        <taxon>Leptospira</taxon>
    </lineage>
</organism>
<evidence type="ECO:0000313" key="3">
    <source>
        <dbReference type="EMBL" id="PJZ59672.1"/>
    </source>
</evidence>
<evidence type="ECO:0000256" key="1">
    <source>
        <dbReference type="SAM" id="SignalP"/>
    </source>
</evidence>
<dbReference type="EMBL" id="NPDU01000106">
    <property type="protein sequence ID" value="PJZ59672.1"/>
    <property type="molecule type" value="Genomic_DNA"/>
</dbReference>
<accession>A0A2M9YSV3</accession>
<dbReference type="AlphaFoldDB" id="A0A2M9YSV3"/>
<sequence>MKKIIISISIFIVAMTASNCASSLYPTYLFHNEEYHVSGNSIAGPGDAKILKQGRSCNVYSIFSALFYAGGEGSVAEAMKDGNITKVAVIDKSSEGFLAYLYSKECVIVYGE</sequence>
<evidence type="ECO:0000313" key="5">
    <source>
        <dbReference type="Proteomes" id="UP000232188"/>
    </source>
</evidence>
<evidence type="ECO:0000313" key="4">
    <source>
        <dbReference type="Proteomes" id="UP000232149"/>
    </source>
</evidence>